<dbReference type="InterPro" id="IPR018378">
    <property type="entry name" value="C-type_lectin_CS"/>
</dbReference>
<evidence type="ECO:0000256" key="2">
    <source>
        <dbReference type="SAM" id="SignalP"/>
    </source>
</evidence>
<feature type="domain" description="C-type lectin" evidence="3">
    <location>
        <begin position="401"/>
        <end position="491"/>
    </location>
</feature>
<keyword evidence="4" id="KW-1185">Reference proteome</keyword>
<dbReference type="PROSITE" id="PS50041">
    <property type="entry name" value="C_TYPE_LECTIN_2"/>
    <property type="match status" value="4"/>
</dbReference>
<evidence type="ECO:0000313" key="5">
    <source>
        <dbReference type="WBParaSite" id="PDA_v2.g27130.t1"/>
    </source>
</evidence>
<evidence type="ECO:0000313" key="4">
    <source>
        <dbReference type="Proteomes" id="UP000887578"/>
    </source>
</evidence>
<feature type="domain" description="C-type lectin" evidence="3">
    <location>
        <begin position="256"/>
        <end position="373"/>
    </location>
</feature>
<dbReference type="CDD" id="cd00037">
    <property type="entry name" value="CLECT"/>
    <property type="match status" value="4"/>
</dbReference>
<sequence length="497" mass="56704">MVVKLFICFVLIFVLTTNGTCPEGTVEWQNSCYFFQSNLTSFPNAEFTCTKMNGNLASIHDGFTNALLAGQAQNLFHESTVVDFWIGLNALVSPGNFSWTDKTNVDFMDWAPSDNKNQTCVAVTIQNGYWISDDCYKTKPFVCEVSPLTSDPAYVNCSHGWIYFESTNSLLYDETGDPFWTGLYSNDNELTWNWSDESPLDYLPWASTNPNRKVSSCASLKDEHIYDYNCSNQFYTICKKAGPTIYTTCPLGSVQWHNYCYFFRFNSTSFSNAEISCQNLKGHLASIHDGFSDAILTAQSSLYFNETTIDFWIGLNTLMTPGKWSWMDNTKFDFKNWGSSEPKNLSMNCASVTIHNGYWISDDCFKAKPYVCEVPSIAATPNSTYVNCSYGWFYFEPTNCCYGKNDIGYWADTWTDAEEYCLKQNAHLVSLHSFEETKFLSTTWKWSDRSSLDYLPWARGYPSQNVSSCAYLMDEYLYDYNCNAGRYAVCKKSAPTF</sequence>
<dbReference type="PANTHER" id="PTHR22803">
    <property type="entry name" value="MANNOSE, PHOSPHOLIPASE, LECTIN RECEPTOR RELATED"/>
    <property type="match status" value="1"/>
</dbReference>
<feature type="domain" description="C-type lectin" evidence="3">
    <location>
        <begin position="28"/>
        <end position="144"/>
    </location>
</feature>
<reference evidence="5" key="1">
    <citation type="submission" date="2022-11" db="UniProtKB">
        <authorList>
            <consortium name="WormBaseParasite"/>
        </authorList>
    </citation>
    <scope>IDENTIFICATION</scope>
</reference>
<feature type="chain" id="PRO_5037104463" evidence="2">
    <location>
        <begin position="20"/>
        <end position="497"/>
    </location>
</feature>
<dbReference type="SUPFAM" id="SSF56436">
    <property type="entry name" value="C-type lectin-like"/>
    <property type="match status" value="4"/>
</dbReference>
<dbReference type="PROSITE" id="PS00615">
    <property type="entry name" value="C_TYPE_LECTIN_1"/>
    <property type="match status" value="3"/>
</dbReference>
<dbReference type="InterPro" id="IPR050111">
    <property type="entry name" value="C-type_lectin/snaclec_domain"/>
</dbReference>
<dbReference type="SMART" id="SM00034">
    <property type="entry name" value="CLECT"/>
    <property type="match status" value="4"/>
</dbReference>
<feature type="signal peptide" evidence="2">
    <location>
        <begin position="1"/>
        <end position="19"/>
    </location>
</feature>
<dbReference type="AlphaFoldDB" id="A0A914QIJ7"/>
<name>A0A914QIJ7_9BILA</name>
<keyword evidence="1" id="KW-1015">Disulfide bond</keyword>
<dbReference type="WBParaSite" id="PDA_v2.g27130.t1">
    <property type="protein sequence ID" value="PDA_v2.g27130.t1"/>
    <property type="gene ID" value="PDA_v2.g27130"/>
</dbReference>
<accession>A0A914QIJ7</accession>
<organism evidence="4 5">
    <name type="scientific">Panagrolaimus davidi</name>
    <dbReference type="NCBI Taxonomy" id="227884"/>
    <lineage>
        <taxon>Eukaryota</taxon>
        <taxon>Metazoa</taxon>
        <taxon>Ecdysozoa</taxon>
        <taxon>Nematoda</taxon>
        <taxon>Chromadorea</taxon>
        <taxon>Rhabditida</taxon>
        <taxon>Tylenchina</taxon>
        <taxon>Panagrolaimomorpha</taxon>
        <taxon>Panagrolaimoidea</taxon>
        <taxon>Panagrolaimidae</taxon>
        <taxon>Panagrolaimus</taxon>
    </lineage>
</organism>
<protein>
    <submittedName>
        <fullName evidence="5">C-type lectin domain-containing protein</fullName>
    </submittedName>
</protein>
<evidence type="ECO:0000259" key="3">
    <source>
        <dbReference type="PROSITE" id="PS50041"/>
    </source>
</evidence>
<dbReference type="PRINTS" id="PR01504">
    <property type="entry name" value="PNCREATITSAP"/>
</dbReference>
<dbReference type="InterPro" id="IPR016187">
    <property type="entry name" value="CTDL_fold"/>
</dbReference>
<evidence type="ECO:0000256" key="1">
    <source>
        <dbReference type="ARBA" id="ARBA00023157"/>
    </source>
</evidence>
<dbReference type="Gene3D" id="3.10.100.10">
    <property type="entry name" value="Mannose-Binding Protein A, subunit A"/>
    <property type="match status" value="5"/>
</dbReference>
<dbReference type="Proteomes" id="UP000887578">
    <property type="component" value="Unplaced"/>
</dbReference>
<dbReference type="Pfam" id="PF00059">
    <property type="entry name" value="Lectin_C"/>
    <property type="match status" value="3"/>
</dbReference>
<dbReference type="InterPro" id="IPR001304">
    <property type="entry name" value="C-type_lectin-like"/>
</dbReference>
<keyword evidence="2" id="KW-0732">Signal</keyword>
<dbReference type="InterPro" id="IPR016186">
    <property type="entry name" value="C-type_lectin-like/link_sf"/>
</dbReference>
<proteinExistence type="predicted"/>
<feature type="domain" description="C-type lectin" evidence="3">
    <location>
        <begin position="131"/>
        <end position="239"/>
    </location>
</feature>